<reference evidence="6 7" key="1">
    <citation type="submission" date="2018-08" db="EMBL/GenBank/DDBJ databases">
        <title>Microbacterium lemovicicum sp. nov., a bacterium isolated from a natural uranium-rich soil.</title>
        <authorList>
            <person name="ORTET P."/>
        </authorList>
    </citation>
    <scope>NUCLEOTIDE SEQUENCE [LARGE SCALE GENOMIC DNA]</scope>
    <source>
        <strain evidence="6 7">Viu22</strain>
    </source>
</reference>
<proteinExistence type="predicted"/>
<evidence type="ECO:0000256" key="2">
    <source>
        <dbReference type="ARBA" id="ARBA00023125"/>
    </source>
</evidence>
<dbReference type="SUPFAM" id="SSF46689">
    <property type="entry name" value="Homeodomain-like"/>
    <property type="match status" value="1"/>
</dbReference>
<dbReference type="SUPFAM" id="SSF48498">
    <property type="entry name" value="Tetracyclin repressor-like, C-terminal domain"/>
    <property type="match status" value="1"/>
</dbReference>
<evidence type="ECO:0000256" key="3">
    <source>
        <dbReference type="ARBA" id="ARBA00023163"/>
    </source>
</evidence>
<evidence type="ECO:0000313" key="6">
    <source>
        <dbReference type="EMBL" id="AZS36267.1"/>
    </source>
</evidence>
<dbReference type="PANTHER" id="PTHR30055:SF234">
    <property type="entry name" value="HTH-TYPE TRANSCRIPTIONAL REGULATOR BETI"/>
    <property type="match status" value="1"/>
</dbReference>
<dbReference type="AlphaFoldDB" id="A0A3S9W894"/>
<dbReference type="Pfam" id="PF00440">
    <property type="entry name" value="TetR_N"/>
    <property type="match status" value="1"/>
</dbReference>
<dbReference type="RefSeq" id="WP_127094983.1">
    <property type="nucleotide sequence ID" value="NZ_CP031423.1"/>
</dbReference>
<evidence type="ECO:0000256" key="1">
    <source>
        <dbReference type="ARBA" id="ARBA00023015"/>
    </source>
</evidence>
<dbReference type="GO" id="GO:0000976">
    <property type="term" value="F:transcription cis-regulatory region binding"/>
    <property type="evidence" value="ECO:0007669"/>
    <property type="project" value="TreeGrafter"/>
</dbReference>
<sequence>MGEQKALRRDARENVEKLHAAALDIFSARGLAAPLEDIARHAGVSIGTLYNRIGSREALIDAVIPAVAGAKLKDLTQRALEERSSRGRLEKFVSGMIDLQLEDPAMNDAMLRRFPDATALINACTRSIELGSDLVDAAHRDGSLSPDFTHDDLMAILWMAGTTSREPNAPPGWRRVLDRSLAEAWTTSSP</sequence>
<feature type="DNA-binding region" description="H-T-H motif" evidence="4">
    <location>
        <begin position="34"/>
        <end position="53"/>
    </location>
</feature>
<dbReference type="PRINTS" id="PR00455">
    <property type="entry name" value="HTHTETR"/>
</dbReference>
<keyword evidence="3" id="KW-0804">Transcription</keyword>
<dbReference type="InterPro" id="IPR036271">
    <property type="entry name" value="Tet_transcr_reg_TetR-rel_C_sf"/>
</dbReference>
<dbReference type="InterPro" id="IPR050109">
    <property type="entry name" value="HTH-type_TetR-like_transc_reg"/>
</dbReference>
<gene>
    <name evidence="6" type="ORF">CVS47_00868</name>
</gene>
<dbReference type="KEGG" id="mlv:CVS47_00868"/>
<dbReference type="Gene3D" id="1.10.357.10">
    <property type="entry name" value="Tetracycline Repressor, domain 2"/>
    <property type="match status" value="1"/>
</dbReference>
<evidence type="ECO:0000313" key="7">
    <source>
        <dbReference type="Proteomes" id="UP000276888"/>
    </source>
</evidence>
<dbReference type="InterPro" id="IPR009057">
    <property type="entry name" value="Homeodomain-like_sf"/>
</dbReference>
<keyword evidence="2 4" id="KW-0238">DNA-binding</keyword>
<accession>A0A3S9W894</accession>
<dbReference type="PANTHER" id="PTHR30055">
    <property type="entry name" value="HTH-TYPE TRANSCRIPTIONAL REGULATOR RUTR"/>
    <property type="match status" value="1"/>
</dbReference>
<evidence type="ECO:0000256" key="4">
    <source>
        <dbReference type="PROSITE-ProRule" id="PRU00335"/>
    </source>
</evidence>
<keyword evidence="7" id="KW-1185">Reference proteome</keyword>
<evidence type="ECO:0000259" key="5">
    <source>
        <dbReference type="PROSITE" id="PS50977"/>
    </source>
</evidence>
<name>A0A3S9W894_9MICO</name>
<dbReference type="InterPro" id="IPR001647">
    <property type="entry name" value="HTH_TetR"/>
</dbReference>
<dbReference type="OrthoDB" id="3192968at2"/>
<protein>
    <recommendedName>
        <fullName evidence="5">HTH tetR-type domain-containing protein</fullName>
    </recommendedName>
</protein>
<dbReference type="Proteomes" id="UP000276888">
    <property type="component" value="Chromosome"/>
</dbReference>
<organism evidence="6 7">
    <name type="scientific">Microbacterium lemovicicum</name>
    <dbReference type="NCBI Taxonomy" id="1072463"/>
    <lineage>
        <taxon>Bacteria</taxon>
        <taxon>Bacillati</taxon>
        <taxon>Actinomycetota</taxon>
        <taxon>Actinomycetes</taxon>
        <taxon>Micrococcales</taxon>
        <taxon>Microbacteriaceae</taxon>
        <taxon>Microbacterium</taxon>
    </lineage>
</organism>
<dbReference type="EMBL" id="CP031423">
    <property type="protein sequence ID" value="AZS36267.1"/>
    <property type="molecule type" value="Genomic_DNA"/>
</dbReference>
<dbReference type="GO" id="GO:0003700">
    <property type="term" value="F:DNA-binding transcription factor activity"/>
    <property type="evidence" value="ECO:0007669"/>
    <property type="project" value="TreeGrafter"/>
</dbReference>
<feature type="domain" description="HTH tetR-type" evidence="5">
    <location>
        <begin position="12"/>
        <end position="71"/>
    </location>
</feature>
<dbReference type="PROSITE" id="PS50977">
    <property type="entry name" value="HTH_TETR_2"/>
    <property type="match status" value="1"/>
</dbReference>
<keyword evidence="1" id="KW-0805">Transcription regulation</keyword>